<comment type="caution">
    <text evidence="3">The sequence shown here is derived from an EMBL/GenBank/DDBJ whole genome shotgun (WGS) entry which is preliminary data.</text>
</comment>
<keyword evidence="4" id="KW-1185">Reference proteome</keyword>
<keyword evidence="1" id="KW-0175">Coiled coil</keyword>
<reference evidence="3" key="2">
    <citation type="submission" date="2020-11" db="EMBL/GenBank/DDBJ databases">
        <authorList>
            <person name="McCartney M.A."/>
            <person name="Auch B."/>
            <person name="Kono T."/>
            <person name="Mallez S."/>
            <person name="Becker A."/>
            <person name="Gohl D.M."/>
            <person name="Silverstein K.A.T."/>
            <person name="Koren S."/>
            <person name="Bechman K.B."/>
            <person name="Herman A."/>
            <person name="Abrahante J.E."/>
            <person name="Garbe J."/>
        </authorList>
    </citation>
    <scope>NUCLEOTIDE SEQUENCE</scope>
    <source>
        <strain evidence="3">Duluth1</strain>
        <tissue evidence="3">Whole animal</tissue>
    </source>
</reference>
<feature type="coiled-coil region" evidence="1">
    <location>
        <begin position="30"/>
        <end position="57"/>
    </location>
</feature>
<gene>
    <name evidence="3" type="ORF">DPMN_108804</name>
</gene>
<name>A0A9D4QLC6_DREPO</name>
<dbReference type="AlphaFoldDB" id="A0A9D4QLC6"/>
<feature type="compositionally biased region" description="Basic and acidic residues" evidence="2">
    <location>
        <begin position="16"/>
        <end position="28"/>
    </location>
</feature>
<evidence type="ECO:0000256" key="1">
    <source>
        <dbReference type="SAM" id="Coils"/>
    </source>
</evidence>
<feature type="region of interest" description="Disordered" evidence="2">
    <location>
        <begin position="1"/>
        <end position="28"/>
    </location>
</feature>
<dbReference type="Proteomes" id="UP000828390">
    <property type="component" value="Unassembled WGS sequence"/>
</dbReference>
<protein>
    <submittedName>
        <fullName evidence="3">Uncharacterized protein</fullName>
    </submittedName>
</protein>
<reference evidence="3" key="1">
    <citation type="journal article" date="2019" name="bioRxiv">
        <title>The Genome of the Zebra Mussel, Dreissena polymorpha: A Resource for Invasive Species Research.</title>
        <authorList>
            <person name="McCartney M.A."/>
            <person name="Auch B."/>
            <person name="Kono T."/>
            <person name="Mallez S."/>
            <person name="Zhang Y."/>
            <person name="Obille A."/>
            <person name="Becker A."/>
            <person name="Abrahante J.E."/>
            <person name="Garbe J."/>
            <person name="Badalamenti J.P."/>
            <person name="Herman A."/>
            <person name="Mangelson H."/>
            <person name="Liachko I."/>
            <person name="Sullivan S."/>
            <person name="Sone E.D."/>
            <person name="Koren S."/>
            <person name="Silverstein K.A.T."/>
            <person name="Beckman K.B."/>
            <person name="Gohl D.M."/>
        </authorList>
    </citation>
    <scope>NUCLEOTIDE SEQUENCE</scope>
    <source>
        <strain evidence="3">Duluth1</strain>
        <tissue evidence="3">Whole animal</tissue>
    </source>
</reference>
<proteinExistence type="predicted"/>
<dbReference type="EMBL" id="JAIWYP010000004">
    <property type="protein sequence ID" value="KAH3835456.1"/>
    <property type="molecule type" value="Genomic_DNA"/>
</dbReference>
<accession>A0A9D4QLC6</accession>
<evidence type="ECO:0000313" key="4">
    <source>
        <dbReference type="Proteomes" id="UP000828390"/>
    </source>
</evidence>
<evidence type="ECO:0000313" key="3">
    <source>
        <dbReference type="EMBL" id="KAH3835456.1"/>
    </source>
</evidence>
<evidence type="ECO:0000256" key="2">
    <source>
        <dbReference type="SAM" id="MobiDB-lite"/>
    </source>
</evidence>
<sequence length="223" mass="24824">MPNSIKDTVSGKPNNKKNENRQDTDKQQQFEFSIANLNVLEKRIEELELKNKILSIQNKTSHTQNQNYSTDPVSTTANYPTYGNPVSAPTYHFEDRISALETEVLKARINSLENAYHLSNQLNGPLLANRQYSCFPAQTPTIYPCNFFMPATMYHIPSAVPQMFAGHPCNHFISPTSCHIPAAVPQMSAGFPSWLPTPYMPPPPAGFPAWPAAAPLMKKGPHA</sequence>
<feature type="compositionally biased region" description="Polar residues" evidence="2">
    <location>
        <begin position="1"/>
        <end position="13"/>
    </location>
</feature>
<organism evidence="3 4">
    <name type="scientific">Dreissena polymorpha</name>
    <name type="common">Zebra mussel</name>
    <name type="synonym">Mytilus polymorpha</name>
    <dbReference type="NCBI Taxonomy" id="45954"/>
    <lineage>
        <taxon>Eukaryota</taxon>
        <taxon>Metazoa</taxon>
        <taxon>Spiralia</taxon>
        <taxon>Lophotrochozoa</taxon>
        <taxon>Mollusca</taxon>
        <taxon>Bivalvia</taxon>
        <taxon>Autobranchia</taxon>
        <taxon>Heteroconchia</taxon>
        <taxon>Euheterodonta</taxon>
        <taxon>Imparidentia</taxon>
        <taxon>Neoheterodontei</taxon>
        <taxon>Myida</taxon>
        <taxon>Dreissenoidea</taxon>
        <taxon>Dreissenidae</taxon>
        <taxon>Dreissena</taxon>
    </lineage>
</organism>